<sequence>MAVESDINGLRKILDDMTLEKSQLEMEIENLKEELIYIKKNHEEELKGLRGQLSGTVTVDVSTEQGPDVAKALAELREHYDAIATQNKQEAEGWYNQQCITIQQERSTHAEVCQAEKAQLTQLRQSFQGLDMEYQSLLSIIGSLEANLGDVELRYGAQRSNMQGTITRLEGELMDFRQKIEENVKAYATLMDSKCLLEKEIATYRQLLQGGSSQVSSLQTAGQNKTIVIRNEVRSEPVVSKTVKRIVEETVNGVVVSSSVEDISIN</sequence>
<accession>A0A401T6A4</accession>
<protein>
    <recommendedName>
        <fullName evidence="4">IF rod domain-containing protein</fullName>
    </recommendedName>
</protein>
<dbReference type="Gene3D" id="1.20.5.500">
    <property type="entry name" value="Single helix bin"/>
    <property type="match status" value="1"/>
</dbReference>
<dbReference type="PANTHER" id="PTHR23239:SF180">
    <property type="entry name" value="KERATIN, TYPE I CYTOSKELETAL 17"/>
    <property type="match status" value="1"/>
</dbReference>
<dbReference type="Gene3D" id="1.20.5.170">
    <property type="match status" value="1"/>
</dbReference>
<gene>
    <name evidence="5" type="ORF">chiPu_0016659</name>
</gene>
<dbReference type="SUPFAM" id="SSF64593">
    <property type="entry name" value="Intermediate filament protein, coiled coil region"/>
    <property type="match status" value="1"/>
</dbReference>
<feature type="coiled-coil region" evidence="3">
    <location>
        <begin position="7"/>
        <end position="52"/>
    </location>
</feature>
<dbReference type="GO" id="GO:0005198">
    <property type="term" value="F:structural molecule activity"/>
    <property type="evidence" value="ECO:0007669"/>
    <property type="project" value="InterPro"/>
</dbReference>
<comment type="caution">
    <text evidence="5">The sequence shown here is derived from an EMBL/GenBank/DDBJ whole genome shotgun (WGS) entry which is preliminary data.</text>
</comment>
<dbReference type="AlphaFoldDB" id="A0A401T6A4"/>
<dbReference type="OMA" id="QSSSASX"/>
<keyword evidence="2 3" id="KW-0175">Coiled coil</keyword>
<dbReference type="PANTHER" id="PTHR23239">
    <property type="entry name" value="INTERMEDIATE FILAMENT"/>
    <property type="match status" value="1"/>
</dbReference>
<dbReference type="PRINTS" id="PR01248">
    <property type="entry name" value="TYPE1KERATIN"/>
</dbReference>
<feature type="domain" description="IF rod" evidence="4">
    <location>
        <begin position="1"/>
        <end position="215"/>
    </location>
</feature>
<dbReference type="EMBL" id="BEZZ01001121">
    <property type="protein sequence ID" value="GCC38147.1"/>
    <property type="molecule type" value="Genomic_DNA"/>
</dbReference>
<evidence type="ECO:0000256" key="1">
    <source>
        <dbReference type="ARBA" id="ARBA00022754"/>
    </source>
</evidence>
<dbReference type="Gene3D" id="1.20.5.1160">
    <property type="entry name" value="Vasodilator-stimulated phosphoprotein"/>
    <property type="match status" value="1"/>
</dbReference>
<dbReference type="Proteomes" id="UP000287033">
    <property type="component" value="Unassembled WGS sequence"/>
</dbReference>
<keyword evidence="1" id="KW-0403">Intermediate filament</keyword>
<proteinExistence type="predicted"/>
<evidence type="ECO:0000313" key="5">
    <source>
        <dbReference type="EMBL" id="GCC38147.1"/>
    </source>
</evidence>
<dbReference type="Pfam" id="PF00038">
    <property type="entry name" value="Filament"/>
    <property type="match status" value="1"/>
</dbReference>
<organism evidence="5 6">
    <name type="scientific">Chiloscyllium punctatum</name>
    <name type="common">Brownbanded bambooshark</name>
    <name type="synonym">Hemiscyllium punctatum</name>
    <dbReference type="NCBI Taxonomy" id="137246"/>
    <lineage>
        <taxon>Eukaryota</taxon>
        <taxon>Metazoa</taxon>
        <taxon>Chordata</taxon>
        <taxon>Craniata</taxon>
        <taxon>Vertebrata</taxon>
        <taxon>Chondrichthyes</taxon>
        <taxon>Elasmobranchii</taxon>
        <taxon>Galeomorphii</taxon>
        <taxon>Galeoidea</taxon>
        <taxon>Orectolobiformes</taxon>
        <taxon>Hemiscylliidae</taxon>
        <taxon>Chiloscyllium</taxon>
    </lineage>
</organism>
<reference evidence="5 6" key="1">
    <citation type="journal article" date="2018" name="Nat. Ecol. Evol.">
        <title>Shark genomes provide insights into elasmobranch evolution and the origin of vertebrates.</title>
        <authorList>
            <person name="Hara Y"/>
            <person name="Yamaguchi K"/>
            <person name="Onimaru K"/>
            <person name="Kadota M"/>
            <person name="Koyanagi M"/>
            <person name="Keeley SD"/>
            <person name="Tatsumi K"/>
            <person name="Tanaka K"/>
            <person name="Motone F"/>
            <person name="Kageyama Y"/>
            <person name="Nozu R"/>
            <person name="Adachi N"/>
            <person name="Nishimura O"/>
            <person name="Nakagawa R"/>
            <person name="Tanegashima C"/>
            <person name="Kiyatake I"/>
            <person name="Matsumoto R"/>
            <person name="Murakumo K"/>
            <person name="Nishida K"/>
            <person name="Terakita A"/>
            <person name="Kuratani S"/>
            <person name="Sato K"/>
            <person name="Hyodo S Kuraku.S."/>
        </authorList>
    </citation>
    <scope>NUCLEOTIDE SEQUENCE [LARGE SCALE GENOMIC DNA]</scope>
</reference>
<dbReference type="GO" id="GO:0005882">
    <property type="term" value="C:intermediate filament"/>
    <property type="evidence" value="ECO:0007669"/>
    <property type="project" value="UniProtKB-KW"/>
</dbReference>
<dbReference type="SMART" id="SM01391">
    <property type="entry name" value="Filament"/>
    <property type="match status" value="1"/>
</dbReference>
<name>A0A401T6A4_CHIPU</name>
<dbReference type="PROSITE" id="PS51842">
    <property type="entry name" value="IF_ROD_2"/>
    <property type="match status" value="1"/>
</dbReference>
<dbReference type="InterPro" id="IPR002957">
    <property type="entry name" value="Keratin_I"/>
</dbReference>
<evidence type="ECO:0000259" key="4">
    <source>
        <dbReference type="PROSITE" id="PS51842"/>
    </source>
</evidence>
<evidence type="ECO:0000313" key="6">
    <source>
        <dbReference type="Proteomes" id="UP000287033"/>
    </source>
</evidence>
<dbReference type="InterPro" id="IPR039008">
    <property type="entry name" value="IF_rod_dom"/>
</dbReference>
<dbReference type="STRING" id="137246.A0A401T6A4"/>
<keyword evidence="6" id="KW-1185">Reference proteome</keyword>
<dbReference type="OrthoDB" id="2441647at2759"/>
<evidence type="ECO:0000256" key="2">
    <source>
        <dbReference type="ARBA" id="ARBA00023054"/>
    </source>
</evidence>
<evidence type="ECO:0000256" key="3">
    <source>
        <dbReference type="SAM" id="Coils"/>
    </source>
</evidence>